<evidence type="ECO:0000313" key="2">
    <source>
        <dbReference type="Proteomes" id="UP001205740"/>
    </source>
</evidence>
<dbReference type="PANTHER" id="PTHR43162:SF1">
    <property type="entry name" value="PRESTALK A DIFFERENTIATION PROTEIN A"/>
    <property type="match status" value="1"/>
</dbReference>
<reference evidence="1 2" key="1">
    <citation type="submission" date="2022-06" db="EMBL/GenBank/DDBJ databases">
        <title>Genomic Encyclopedia of Archaeal and Bacterial Type Strains, Phase II (KMG-II): from individual species to whole genera.</title>
        <authorList>
            <person name="Goeker M."/>
        </authorList>
    </citation>
    <scope>NUCLEOTIDE SEQUENCE [LARGE SCALE GENOMIC DNA]</scope>
    <source>
        <strain evidence="1 2">DSM 45037</strain>
    </source>
</reference>
<protein>
    <submittedName>
        <fullName evidence="1">Uncharacterized protein</fullName>
    </submittedName>
</protein>
<name>A0ABT1H4M3_9NOCA</name>
<gene>
    <name evidence="1" type="ORF">LX12_002718</name>
</gene>
<evidence type="ECO:0000313" key="1">
    <source>
        <dbReference type="EMBL" id="MCP2161523.1"/>
    </source>
</evidence>
<dbReference type="InterPro" id="IPR036291">
    <property type="entry name" value="NAD(P)-bd_dom_sf"/>
</dbReference>
<dbReference type="Gene3D" id="3.40.50.720">
    <property type="entry name" value="NAD(P)-binding Rossmann-like Domain"/>
    <property type="match status" value="1"/>
</dbReference>
<dbReference type="PANTHER" id="PTHR43162">
    <property type="match status" value="1"/>
</dbReference>
<keyword evidence="2" id="KW-1185">Reference proteome</keyword>
<dbReference type="SUPFAM" id="SSF51735">
    <property type="entry name" value="NAD(P)-binding Rossmann-fold domains"/>
    <property type="match status" value="1"/>
</dbReference>
<dbReference type="Gene3D" id="3.90.25.10">
    <property type="entry name" value="UDP-galactose 4-epimerase, domain 1"/>
    <property type="match status" value="1"/>
</dbReference>
<sequence length="205" mass="21705">MALAVEQQVQRLVALSAANIDDDDMLQPSRFRGDRNREADQLAMSAGLPAVSLRPSVFASTAADMWATQIRNGDVVRGPYEGASFAPVVDEDIAAVAVHALTDDTLVGRRVVLTGPEVLTVADQVATIGEVLGRPLRFVEVGPDAVRGAMTGAGAAPAFVNAYLALQRAAVDNPATVTDEIATITGRPAARFRDWVVAHRDLFEA</sequence>
<comment type="caution">
    <text evidence="1">The sequence shown here is derived from an EMBL/GenBank/DDBJ whole genome shotgun (WGS) entry which is preliminary data.</text>
</comment>
<proteinExistence type="predicted"/>
<organism evidence="1 2">
    <name type="scientific">Williamsia serinedens</name>
    <dbReference type="NCBI Taxonomy" id="391736"/>
    <lineage>
        <taxon>Bacteria</taxon>
        <taxon>Bacillati</taxon>
        <taxon>Actinomycetota</taxon>
        <taxon>Actinomycetes</taxon>
        <taxon>Mycobacteriales</taxon>
        <taxon>Nocardiaceae</taxon>
        <taxon>Williamsia</taxon>
    </lineage>
</organism>
<accession>A0ABT1H4M3</accession>
<dbReference type="EMBL" id="JAMTCG010000004">
    <property type="protein sequence ID" value="MCP2161523.1"/>
    <property type="molecule type" value="Genomic_DNA"/>
</dbReference>
<dbReference type="Proteomes" id="UP001205740">
    <property type="component" value="Unassembled WGS sequence"/>
</dbReference>
<dbReference type="RefSeq" id="WP_253655075.1">
    <property type="nucleotide sequence ID" value="NZ_BAAAOE010000002.1"/>
</dbReference>
<dbReference type="InterPro" id="IPR051604">
    <property type="entry name" value="Ergot_Alk_Oxidoreductase"/>
</dbReference>